<organism evidence="8 9">
    <name type="scientific">Helicobacter macacae MIT 99-5501</name>
    <dbReference type="NCBI Taxonomy" id="1357400"/>
    <lineage>
        <taxon>Bacteria</taxon>
        <taxon>Pseudomonadati</taxon>
        <taxon>Campylobacterota</taxon>
        <taxon>Epsilonproteobacteria</taxon>
        <taxon>Campylobacterales</taxon>
        <taxon>Helicobacteraceae</taxon>
        <taxon>Helicobacter</taxon>
    </lineage>
</organism>
<keyword evidence="4 6" id="KW-1133">Transmembrane helix</keyword>
<feature type="domain" description="GtrA/DPMS transmembrane" evidence="7">
    <location>
        <begin position="20"/>
        <end position="132"/>
    </location>
</feature>
<comment type="caution">
    <text evidence="8">The sequence shown here is derived from an EMBL/GenBank/DDBJ whole genome shotgun (WGS) entry which is preliminary data.</text>
</comment>
<evidence type="ECO:0000256" key="5">
    <source>
        <dbReference type="ARBA" id="ARBA00023136"/>
    </source>
</evidence>
<gene>
    <name evidence="8" type="ORF">HMPREF2086_01233</name>
</gene>
<protein>
    <recommendedName>
        <fullName evidence="7">GtrA/DPMS transmembrane domain-containing protein</fullName>
    </recommendedName>
</protein>
<dbReference type="PANTHER" id="PTHR38459:SF1">
    <property type="entry name" value="PROPHAGE BACTOPRENOL-LINKED GLUCOSE TRANSLOCASE HOMOLOG"/>
    <property type="match status" value="1"/>
</dbReference>
<dbReference type="InterPro" id="IPR051401">
    <property type="entry name" value="GtrA_CellWall_Glycosyl"/>
</dbReference>
<evidence type="ECO:0000256" key="3">
    <source>
        <dbReference type="ARBA" id="ARBA00022692"/>
    </source>
</evidence>
<evidence type="ECO:0000313" key="8">
    <source>
        <dbReference type="EMBL" id="ETD23431.1"/>
    </source>
</evidence>
<feature type="transmembrane region" description="Helical" evidence="6">
    <location>
        <begin position="47"/>
        <end position="63"/>
    </location>
</feature>
<evidence type="ECO:0000259" key="7">
    <source>
        <dbReference type="Pfam" id="PF04138"/>
    </source>
</evidence>
<dbReference type="GO" id="GO:0000271">
    <property type="term" value="P:polysaccharide biosynthetic process"/>
    <property type="evidence" value="ECO:0007669"/>
    <property type="project" value="InterPro"/>
</dbReference>
<keyword evidence="3 6" id="KW-0812">Transmembrane</keyword>
<evidence type="ECO:0000256" key="4">
    <source>
        <dbReference type="ARBA" id="ARBA00022989"/>
    </source>
</evidence>
<dbReference type="GO" id="GO:0005886">
    <property type="term" value="C:plasma membrane"/>
    <property type="evidence" value="ECO:0007669"/>
    <property type="project" value="TreeGrafter"/>
</dbReference>
<dbReference type="RefSeq" id="WP_023927977.1">
    <property type="nucleotide sequence ID" value="NZ_KI669454.1"/>
</dbReference>
<name>V8C9N0_9HELI</name>
<proteinExistence type="inferred from homology"/>
<dbReference type="OrthoDB" id="9812049at2"/>
<comment type="similarity">
    <text evidence="2">Belongs to the GtrA family.</text>
</comment>
<accession>V8C9N0</accession>
<evidence type="ECO:0000313" key="9">
    <source>
        <dbReference type="Proteomes" id="UP000018731"/>
    </source>
</evidence>
<dbReference type="InterPro" id="IPR007267">
    <property type="entry name" value="GtrA_DPMS_TM"/>
</dbReference>
<dbReference type="PATRIC" id="fig|1357400.3.peg.1657"/>
<dbReference type="STRING" id="1357400.HMPREF2086_01233"/>
<feature type="transmembrane region" description="Helical" evidence="6">
    <location>
        <begin position="109"/>
        <end position="131"/>
    </location>
</feature>
<feature type="transmembrane region" description="Helical" evidence="6">
    <location>
        <begin position="20"/>
        <end position="41"/>
    </location>
</feature>
<reference evidence="8 9" key="1">
    <citation type="journal article" date="2014" name="Genome Announc.">
        <title>Draft genome sequences of six enterohepatic helicobacter species isolated from humans and one from rhesus macaques.</title>
        <authorList>
            <person name="Shen Z."/>
            <person name="Sheh A."/>
            <person name="Young S.K."/>
            <person name="Abouelliel A."/>
            <person name="Ward D.V."/>
            <person name="Earl A.M."/>
            <person name="Fox J.G."/>
        </authorList>
    </citation>
    <scope>NUCLEOTIDE SEQUENCE [LARGE SCALE GENOMIC DNA]</scope>
    <source>
        <strain evidence="8 9">MIT 99-5501</strain>
    </source>
</reference>
<sequence>MKKYAKEFLKNPLQNSALLYAIVGVANTIVGLGVIFALMYVGVKPEVANPIGYVVGFLNSYFLNKKFTFKSANSHKRDFVRFGVAMGVAYLINLAVLLGMHYGCGTDKYIAQIIASVCYTISGYCISKLWAFKPSKKESE</sequence>
<dbReference type="HOGENOM" id="CLU_083873_4_4_7"/>
<keyword evidence="9" id="KW-1185">Reference proteome</keyword>
<evidence type="ECO:0000256" key="2">
    <source>
        <dbReference type="ARBA" id="ARBA00009399"/>
    </source>
</evidence>
<dbReference type="Proteomes" id="UP000018731">
    <property type="component" value="Unassembled WGS sequence"/>
</dbReference>
<dbReference type="Pfam" id="PF04138">
    <property type="entry name" value="GtrA_DPMS_TM"/>
    <property type="match status" value="1"/>
</dbReference>
<comment type="subcellular location">
    <subcellularLocation>
        <location evidence="1">Membrane</location>
        <topology evidence="1">Multi-pass membrane protein</topology>
    </subcellularLocation>
</comment>
<dbReference type="AlphaFoldDB" id="V8C9N0"/>
<keyword evidence="5 6" id="KW-0472">Membrane</keyword>
<feature type="transmembrane region" description="Helical" evidence="6">
    <location>
        <begin position="84"/>
        <end position="103"/>
    </location>
</feature>
<dbReference type="eggNOG" id="COG1215">
    <property type="taxonomic scope" value="Bacteria"/>
</dbReference>
<evidence type="ECO:0000256" key="1">
    <source>
        <dbReference type="ARBA" id="ARBA00004141"/>
    </source>
</evidence>
<dbReference type="EMBL" id="AZJI01000005">
    <property type="protein sequence ID" value="ETD23431.1"/>
    <property type="molecule type" value="Genomic_DNA"/>
</dbReference>
<dbReference type="PANTHER" id="PTHR38459">
    <property type="entry name" value="PROPHAGE BACTOPRENOL-LINKED GLUCOSE TRANSLOCASE HOMOLOG"/>
    <property type="match status" value="1"/>
</dbReference>
<evidence type="ECO:0000256" key="6">
    <source>
        <dbReference type="SAM" id="Phobius"/>
    </source>
</evidence>